<reference evidence="3" key="2">
    <citation type="submission" date="2015-06" db="EMBL/GenBank/DDBJ databases">
        <title>Environmentally co-occuring mercury resistance plasmids are genetically and phenotypically diverse and confer variable context-dependent fitness effects.</title>
        <authorList>
            <person name="Hall J.P.J."/>
            <person name="Harrison E."/>
            <person name="Lilley A.K."/>
            <person name="Paterson S."/>
            <person name="Spiers A.J."/>
            <person name="Brockhurst M.A."/>
        </authorList>
    </citation>
    <scope>NUCLEOTIDE SEQUENCE [LARGE SCALE GENOMIC DNA]</scope>
    <source>
        <strain evidence="3">SBW25</strain>
        <plasmid evidence="3">pQBR55</plasmid>
    </source>
</reference>
<protein>
    <submittedName>
        <fullName evidence="3">IncF plasmid conjugative transfer pilus assembly protein TraF</fullName>
    </submittedName>
</protein>
<organism evidence="3">
    <name type="scientific">Pseudomonas fluorescens (strain SBW25)</name>
    <dbReference type="NCBI Taxonomy" id="216595"/>
    <lineage>
        <taxon>Bacteria</taxon>
        <taxon>Pseudomonadati</taxon>
        <taxon>Pseudomonadota</taxon>
        <taxon>Gammaproteobacteria</taxon>
        <taxon>Pseudomonadales</taxon>
        <taxon>Pseudomonadaceae</taxon>
        <taxon>Pseudomonas</taxon>
    </lineage>
</organism>
<dbReference type="EMBL" id="LN713927">
    <property type="protein sequence ID" value="CEK42511.1"/>
    <property type="molecule type" value="Genomic_DNA"/>
</dbReference>
<gene>
    <name evidence="3" type="ORF">PQBR55_0132</name>
</gene>
<dbReference type="RefSeq" id="WP_176456069.1">
    <property type="nucleotide sequence ID" value="NZ_LN713927.1"/>
</dbReference>
<dbReference type="AlphaFoldDB" id="A0A0G4E5K3"/>
<dbReference type="InterPro" id="IPR039555">
    <property type="entry name" value="TraF/TrbB"/>
</dbReference>
<evidence type="ECO:0000256" key="2">
    <source>
        <dbReference type="SAM" id="SignalP"/>
    </source>
</evidence>
<evidence type="ECO:0000313" key="3">
    <source>
        <dbReference type="EMBL" id="CEK42511.1"/>
    </source>
</evidence>
<name>A0A0G4E5K3_PSEFS</name>
<dbReference type="InterPro" id="IPR036249">
    <property type="entry name" value="Thioredoxin-like_sf"/>
</dbReference>
<keyword evidence="3" id="KW-0614">Plasmid</keyword>
<dbReference type="SUPFAM" id="SSF52833">
    <property type="entry name" value="Thioredoxin-like"/>
    <property type="match status" value="1"/>
</dbReference>
<feature type="chain" id="PRO_5005187236" evidence="2">
    <location>
        <begin position="25"/>
        <end position="342"/>
    </location>
</feature>
<sequence length="342" mass="37908">MIESRSLGLLVGAAALCLAPFTVADGQREGSNPEAIAGQSFYQGKSEGWFWYQEYPDPEPAAKELPAVPSPPKTPEPEKISKVERAEIKPFTSAWIRIELPKFRDRAMDDPSPQNVRAYYYLQRMAMDKATKFSEMSTNVIMRDPFLDEDSRRPQATYAANAMAREALDKRNEVVKEIGTKSGLFFFFKSNCILCTEQAGVLVALQNATGVPIIPISLDGKPLDNQLFPDYKVDSGQAEQLGIYQTPALALAIPPASTEVVGFGAVTLDTLLNRIVVVARDAKVITTKQYQSTQPVFDNGLLISKELQSVDKSVLEDPAQLSQYLQDHLRETVRMNNDEISP</sequence>
<geneLocation type="plasmid" evidence="3">
    <name>pQBR55</name>
</geneLocation>
<accession>A0A0G4E5K3</accession>
<feature type="signal peptide" evidence="2">
    <location>
        <begin position="1"/>
        <end position="24"/>
    </location>
</feature>
<keyword evidence="2" id="KW-0732">Signal</keyword>
<evidence type="ECO:0000256" key="1">
    <source>
        <dbReference type="SAM" id="MobiDB-lite"/>
    </source>
</evidence>
<dbReference type="InterPro" id="IPR014111">
    <property type="entry name" value="T4SS_TraF-like"/>
</dbReference>
<dbReference type="Pfam" id="PF13728">
    <property type="entry name" value="TraF"/>
    <property type="match status" value="1"/>
</dbReference>
<reference evidence="3" key="1">
    <citation type="submission" date="2014-12" db="EMBL/GenBank/DDBJ databases">
        <authorList>
            <person name="Hall J."/>
        </authorList>
    </citation>
    <scope>NUCLEOTIDE SEQUENCE [LARGE SCALE GENOMIC DNA]</scope>
    <source>
        <strain evidence="3">SBW25</strain>
        <plasmid evidence="3">pQBR55</plasmid>
    </source>
</reference>
<dbReference type="NCBIfam" id="TIGR02740">
    <property type="entry name" value="TraF-like"/>
    <property type="match status" value="1"/>
</dbReference>
<feature type="region of interest" description="Disordered" evidence="1">
    <location>
        <begin position="61"/>
        <end position="80"/>
    </location>
</feature>
<proteinExistence type="predicted"/>